<dbReference type="WBParaSite" id="jg20960">
    <property type="protein sequence ID" value="jg20960"/>
    <property type="gene ID" value="jg20960"/>
</dbReference>
<accession>A0A915DKI5</accession>
<protein>
    <submittedName>
        <fullName evidence="2">Uncharacterized protein</fullName>
    </submittedName>
</protein>
<name>A0A915DKI5_9BILA</name>
<organism evidence="1 2">
    <name type="scientific">Ditylenchus dipsaci</name>
    <dbReference type="NCBI Taxonomy" id="166011"/>
    <lineage>
        <taxon>Eukaryota</taxon>
        <taxon>Metazoa</taxon>
        <taxon>Ecdysozoa</taxon>
        <taxon>Nematoda</taxon>
        <taxon>Chromadorea</taxon>
        <taxon>Rhabditida</taxon>
        <taxon>Tylenchina</taxon>
        <taxon>Tylenchomorpha</taxon>
        <taxon>Sphaerularioidea</taxon>
        <taxon>Anguinidae</taxon>
        <taxon>Anguininae</taxon>
        <taxon>Ditylenchus</taxon>
    </lineage>
</organism>
<proteinExistence type="predicted"/>
<reference evidence="2" key="1">
    <citation type="submission" date="2022-11" db="UniProtKB">
        <authorList>
            <consortium name="WormBaseParasite"/>
        </authorList>
    </citation>
    <scope>IDENTIFICATION</scope>
</reference>
<keyword evidence="1" id="KW-1185">Reference proteome</keyword>
<evidence type="ECO:0000313" key="1">
    <source>
        <dbReference type="Proteomes" id="UP000887574"/>
    </source>
</evidence>
<dbReference type="AlphaFoldDB" id="A0A915DKI5"/>
<dbReference type="Pfam" id="PF21040">
    <property type="entry name" value="CEP104-like_TOG"/>
    <property type="match status" value="1"/>
</dbReference>
<sequence length="124" mass="14127">MCIDIGNFLSAYFKVYSAALSLLKFVTQDFLPKHGLVESEAKRLVNSTYQTLVNRTGDTITDQRFTTATHNLFEDIFKGNTNLANLYMRKVLLPFNKTESVRVDQGKASIVWTGVNLLWGKFNR</sequence>
<evidence type="ECO:0000313" key="2">
    <source>
        <dbReference type="WBParaSite" id="jg20960"/>
    </source>
</evidence>
<dbReference type="Proteomes" id="UP000887574">
    <property type="component" value="Unplaced"/>
</dbReference>